<dbReference type="Pfam" id="PF02213">
    <property type="entry name" value="GYF"/>
    <property type="match status" value="1"/>
</dbReference>
<dbReference type="InterPro" id="IPR035445">
    <property type="entry name" value="GYF-like_dom_sf"/>
</dbReference>
<dbReference type="PANTHER" id="PTHR46992">
    <property type="entry name" value="GYF DOMAIN-CONTAINING PROTEIN"/>
    <property type="match status" value="1"/>
</dbReference>
<feature type="domain" description="GYF" evidence="3">
    <location>
        <begin position="521"/>
        <end position="572"/>
    </location>
</feature>
<keyword evidence="5" id="KW-1185">Reference proteome</keyword>
<accession>A0A9Q1K870</accession>
<feature type="region of interest" description="Disordered" evidence="2">
    <location>
        <begin position="1403"/>
        <end position="1549"/>
    </location>
</feature>
<keyword evidence="1" id="KW-0175">Coiled coil</keyword>
<dbReference type="Gene3D" id="3.30.1490.40">
    <property type="match status" value="1"/>
</dbReference>
<feature type="compositionally biased region" description="Basic and acidic residues" evidence="2">
    <location>
        <begin position="139"/>
        <end position="186"/>
    </location>
</feature>
<dbReference type="FunFam" id="3.30.1490.40:FF:000007">
    <property type="entry name" value="GYF domain-containing protein"/>
    <property type="match status" value="1"/>
</dbReference>
<evidence type="ECO:0000256" key="1">
    <source>
        <dbReference type="SAM" id="Coils"/>
    </source>
</evidence>
<evidence type="ECO:0000259" key="3">
    <source>
        <dbReference type="PROSITE" id="PS50829"/>
    </source>
</evidence>
<dbReference type="SMART" id="SM00444">
    <property type="entry name" value="GYF"/>
    <property type="match status" value="1"/>
</dbReference>
<evidence type="ECO:0000313" key="4">
    <source>
        <dbReference type="EMBL" id="KAJ8439121.1"/>
    </source>
</evidence>
<sequence length="1569" mass="174030">MAESKIDLPDVLLLSAPKENDEPKVSIGFLDEVKDQSATESSIPLSPQWLYAKPIDAKLQDIRGPNSPSFGNSTDPNQKESDKKDWRKLASENENTRRWREEERETGLLGRRDRRKTDRRVENVSIRETSEARSLPSSERWHETTRNPGHETRRDSKWSSRWGPEEKEKESRVEKKSDIEKEDAQNDGHSIANSNRDGESRDKWRPRHRIEPNSGAPAPYRAAPGFGLDKARADASGSHMGFTVGRGRSSSAPLIKPPLGSPVAILQVDKNESIPGKPCLLDDAFRYPRAKLLDIYRLQKLDSSFLKPNAMEEVPPLTLSEQAEPLAFVAPDPEEEAILNDIWKGKITGSGASYNAPRQGKVAVAAAGDMGSIEGKSDIISVDIANDDIVSFQDLVNGDSHQSEERIAKSVEELNVPDELSEGLMPDISMIADVVKDDGDDYDITHTRAAESWQSVDFVAIKHTLFNNAAHADFDISSKLPDQSRSLFVSNSFMGSQGNNKLYGEGERESSHVGDGMPPEELTLYYRDPQGEIQGPFLGVDIISWFEQGFFGTDLPVRLADAPEQAPFVELGDVMPHLKVQEGHAVSSSLSTKIDNQGRSTGITEISDFCVLDRPGWQLSNFNDDSNQLVHSRTLEHDISLQLPYSERKEFHDSSAQDEEIVFPGRPRSGGNPAGKFLRGADGPLANSVGYPSRPNELNDVGMPIQSEDKLHPFGLLWSELDGTHARQAQPAVTPSSGVSSHLMGHSVERVAPFGGVSDPSFEEGWSKFYDKAPISASNMFGESLATKHFAHLEQEPSQCDFADQIMSRQLHQQHVQQKKLLSQLTHLNDSHLEQIPIPNSLPQQLTNQPLSELEHFLALQQQRQLELQQHHQLQQQQQLHQQQLLMQEQQSQARQLLLEQVLRGTARDPSFAQSVINPNGANILDQISLEQHLLHGLQTHSHQPPRHTDPYMEQLIQAKLGQATHQEHQADLLELMQHARHEQLRSHQLLQQEQLQGRPMVGFRQRSEVGDGRSIGSVWPLDEADQFIRNPVISQRAHSAAFSPPAFSPLDVFQQQRASHEEQLREFERNLQLQERCKRGFYDPEVVPFEQSISLPSGGPSFNMDMVNAMARLQGLDIQDPNSQIRSAAQLGSFNSGAIPHPHHPFAPNELSISHFDGKGPWSDSDSCMSNMQSHIQPLHLNAEQQKREQQLDEDNSKRLLMELLHQKSNQQSTQPLNLNEGTILARREPSGLFSGSSSGQHLFNLAQHSDTDLNNPTGIASFASFSEEQTQLRLPEEQAGGLDGTVRLSDRSNSRIAAERESYFPGINQNSTVVYNSNMSGKAFIDTDFCEVERKKPVPTIEDVAKVSALEIPESLSNQPGMAALDSREAVSRHNLRGRPGGKAGFFDEKIGRSNSFTEEMANERMPTASSRVSENVLLRRPRVPRPLSSQEGLSDLASDPVTKGMNPAISTSDGTKREGGNAAVVPAAPDTSSSGKKDMRFRRTNSCSDTDVSETSFIDMLKSNAKKPPQAEGHVSAGPSETGDASHGGKSGKKKGKKGRQIDPALLGFKVTSNRIMMGEIQRIED</sequence>
<feature type="compositionally biased region" description="Basic and acidic residues" evidence="2">
    <location>
        <begin position="77"/>
        <end position="106"/>
    </location>
</feature>
<evidence type="ECO:0000256" key="2">
    <source>
        <dbReference type="SAM" id="MobiDB-lite"/>
    </source>
</evidence>
<dbReference type="SUPFAM" id="SSF55277">
    <property type="entry name" value="GYF domain"/>
    <property type="match status" value="1"/>
</dbReference>
<dbReference type="CDD" id="cd00072">
    <property type="entry name" value="GYF"/>
    <property type="match status" value="1"/>
</dbReference>
<dbReference type="EMBL" id="JAKOGI010000229">
    <property type="protein sequence ID" value="KAJ8439121.1"/>
    <property type="molecule type" value="Genomic_DNA"/>
</dbReference>
<proteinExistence type="predicted"/>
<dbReference type="Proteomes" id="UP001153076">
    <property type="component" value="Unassembled WGS sequence"/>
</dbReference>
<feature type="region of interest" description="Disordered" evidence="2">
    <location>
        <begin position="1"/>
        <end position="23"/>
    </location>
</feature>
<protein>
    <recommendedName>
        <fullName evidence="3">GYF domain-containing protein</fullName>
    </recommendedName>
</protein>
<feature type="compositionally biased region" description="Polar residues" evidence="2">
    <location>
        <begin position="66"/>
        <end position="76"/>
    </location>
</feature>
<feature type="coiled-coil region" evidence="1">
    <location>
        <begin position="1051"/>
        <end position="1078"/>
    </location>
</feature>
<evidence type="ECO:0000313" key="5">
    <source>
        <dbReference type="Proteomes" id="UP001153076"/>
    </source>
</evidence>
<feature type="compositionally biased region" description="Polar residues" evidence="2">
    <location>
        <begin position="1487"/>
        <end position="1499"/>
    </location>
</feature>
<feature type="compositionally biased region" description="Basic residues" evidence="2">
    <location>
        <begin position="1533"/>
        <end position="1542"/>
    </location>
</feature>
<organism evidence="4 5">
    <name type="scientific">Carnegiea gigantea</name>
    <dbReference type="NCBI Taxonomy" id="171969"/>
    <lineage>
        <taxon>Eukaryota</taxon>
        <taxon>Viridiplantae</taxon>
        <taxon>Streptophyta</taxon>
        <taxon>Embryophyta</taxon>
        <taxon>Tracheophyta</taxon>
        <taxon>Spermatophyta</taxon>
        <taxon>Magnoliopsida</taxon>
        <taxon>eudicotyledons</taxon>
        <taxon>Gunneridae</taxon>
        <taxon>Pentapetalae</taxon>
        <taxon>Caryophyllales</taxon>
        <taxon>Cactineae</taxon>
        <taxon>Cactaceae</taxon>
        <taxon>Cactoideae</taxon>
        <taxon>Echinocereeae</taxon>
        <taxon>Carnegiea</taxon>
    </lineage>
</organism>
<gene>
    <name evidence="4" type="ORF">Cgig2_027047</name>
</gene>
<dbReference type="PANTHER" id="PTHR46992:SF1">
    <property type="entry name" value="GYF DOMAIN-CONTAINING PROTEIN"/>
    <property type="match status" value="1"/>
</dbReference>
<reference evidence="4" key="1">
    <citation type="submission" date="2022-04" db="EMBL/GenBank/DDBJ databases">
        <title>Carnegiea gigantea Genome sequencing and assembly v2.</title>
        <authorList>
            <person name="Copetti D."/>
            <person name="Sanderson M.J."/>
            <person name="Burquez A."/>
            <person name="Wojciechowski M.F."/>
        </authorList>
    </citation>
    <scope>NUCLEOTIDE SEQUENCE</scope>
    <source>
        <strain evidence="4">SGP5-SGP5p</strain>
        <tissue evidence="4">Aerial part</tissue>
    </source>
</reference>
<dbReference type="PROSITE" id="PS50829">
    <property type="entry name" value="GYF"/>
    <property type="match status" value="1"/>
</dbReference>
<dbReference type="OrthoDB" id="6415790at2759"/>
<comment type="caution">
    <text evidence="4">The sequence shown here is derived from an EMBL/GenBank/DDBJ whole genome shotgun (WGS) entry which is preliminary data.</text>
</comment>
<name>A0A9Q1K870_9CARY</name>
<dbReference type="InterPro" id="IPR003169">
    <property type="entry name" value="GYF"/>
</dbReference>
<feature type="region of interest" description="Disordered" evidence="2">
    <location>
        <begin position="60"/>
        <end position="224"/>
    </location>
</feature>